<evidence type="ECO:0000256" key="4">
    <source>
        <dbReference type="SAM" id="Phobius"/>
    </source>
</evidence>
<evidence type="ECO:0000259" key="5">
    <source>
        <dbReference type="SMART" id="SM00563"/>
    </source>
</evidence>
<dbReference type="AlphaFoldDB" id="A0A512HM08"/>
<dbReference type="GO" id="GO:0006654">
    <property type="term" value="P:phosphatidic acid biosynthetic process"/>
    <property type="evidence" value="ECO:0007669"/>
    <property type="project" value="TreeGrafter"/>
</dbReference>
<feature type="domain" description="Phospholipid/glycerol acyltransferase" evidence="5">
    <location>
        <begin position="75"/>
        <end position="189"/>
    </location>
</feature>
<dbReference type="Pfam" id="PF01553">
    <property type="entry name" value="Acyltransferase"/>
    <property type="match status" value="1"/>
</dbReference>
<dbReference type="PANTHER" id="PTHR10434">
    <property type="entry name" value="1-ACYL-SN-GLYCEROL-3-PHOSPHATE ACYLTRANSFERASE"/>
    <property type="match status" value="1"/>
</dbReference>
<evidence type="ECO:0000256" key="2">
    <source>
        <dbReference type="ARBA" id="ARBA00022679"/>
    </source>
</evidence>
<keyword evidence="3 6" id="KW-0012">Acyltransferase</keyword>
<dbReference type="OrthoDB" id="5290997at2"/>
<dbReference type="InterPro" id="IPR002123">
    <property type="entry name" value="Plipid/glycerol_acylTrfase"/>
</dbReference>
<comment type="pathway">
    <text evidence="1">Lipid metabolism.</text>
</comment>
<gene>
    <name evidence="6" type="ORF">RNA01_34240</name>
</gene>
<keyword evidence="2 6" id="KW-0808">Transferase</keyword>
<name>A0A512HM08_9HYPH</name>
<evidence type="ECO:0000313" key="6">
    <source>
        <dbReference type="EMBL" id="GEO86492.1"/>
    </source>
</evidence>
<dbReference type="Proteomes" id="UP000321717">
    <property type="component" value="Unassembled WGS sequence"/>
</dbReference>
<evidence type="ECO:0000256" key="3">
    <source>
        <dbReference type="ARBA" id="ARBA00023315"/>
    </source>
</evidence>
<dbReference type="EMBL" id="BJZP01000020">
    <property type="protein sequence ID" value="GEO86492.1"/>
    <property type="molecule type" value="Genomic_DNA"/>
</dbReference>
<protein>
    <submittedName>
        <fullName evidence="6">1-acyl-sn-glycerol-3-phosphate acyltransferase</fullName>
    </submittedName>
</protein>
<keyword evidence="7" id="KW-1185">Reference proteome</keyword>
<sequence length="237" mass="26397">MHQINLKSHLFDALFAVWTALFALGVPVFWLVGSPGKAIRAATRVWVRGVLFALKHVARLDYVETGRDLIPAEPCLIVCNHQSTWETIAFLVLFPDVAIVAKQELLRIPIVSWYLRKSPMIIIDRETGSKALKIMLNQSCEALVGGRSVLLFPEGTRMKELEPIQFKRGVELLYAKLGVPVLPVVVNSGKYWGPGRSGKRSGTITVSYLPPIPPGMPAELFVRKAEAQMEAERSRLI</sequence>
<dbReference type="RefSeq" id="WP_147181429.1">
    <property type="nucleotide sequence ID" value="NZ_BJZP01000020.1"/>
</dbReference>
<evidence type="ECO:0000313" key="7">
    <source>
        <dbReference type="Proteomes" id="UP000321717"/>
    </source>
</evidence>
<dbReference type="PANTHER" id="PTHR10434:SF40">
    <property type="entry name" value="1-ACYL-SN-GLYCEROL-3-PHOSPHATE ACYLTRANSFERASE"/>
    <property type="match status" value="1"/>
</dbReference>
<dbReference type="SMART" id="SM00563">
    <property type="entry name" value="PlsC"/>
    <property type="match status" value="1"/>
</dbReference>
<keyword evidence="4" id="KW-0472">Membrane</keyword>
<dbReference type="SUPFAM" id="SSF69593">
    <property type="entry name" value="Glycerol-3-phosphate (1)-acyltransferase"/>
    <property type="match status" value="1"/>
</dbReference>
<comment type="caution">
    <text evidence="6">The sequence shown here is derived from an EMBL/GenBank/DDBJ whole genome shotgun (WGS) entry which is preliminary data.</text>
</comment>
<evidence type="ECO:0000256" key="1">
    <source>
        <dbReference type="ARBA" id="ARBA00005189"/>
    </source>
</evidence>
<reference evidence="6 7" key="1">
    <citation type="submission" date="2019-07" db="EMBL/GenBank/DDBJ databases">
        <title>Whole genome shotgun sequence of Rhizobium naphthalenivorans NBRC 107585.</title>
        <authorList>
            <person name="Hosoyama A."/>
            <person name="Uohara A."/>
            <person name="Ohji S."/>
            <person name="Ichikawa N."/>
        </authorList>
    </citation>
    <scope>NUCLEOTIDE SEQUENCE [LARGE SCALE GENOMIC DNA]</scope>
    <source>
        <strain evidence="6 7">NBRC 107585</strain>
    </source>
</reference>
<keyword evidence="4" id="KW-0812">Transmembrane</keyword>
<dbReference type="CDD" id="cd07989">
    <property type="entry name" value="LPLAT_AGPAT-like"/>
    <property type="match status" value="1"/>
</dbReference>
<dbReference type="GO" id="GO:0003841">
    <property type="term" value="F:1-acylglycerol-3-phosphate O-acyltransferase activity"/>
    <property type="evidence" value="ECO:0007669"/>
    <property type="project" value="TreeGrafter"/>
</dbReference>
<accession>A0A512HM08</accession>
<proteinExistence type="predicted"/>
<organism evidence="6 7">
    <name type="scientific">Ciceribacter naphthalenivorans</name>
    <dbReference type="NCBI Taxonomy" id="1118451"/>
    <lineage>
        <taxon>Bacteria</taxon>
        <taxon>Pseudomonadati</taxon>
        <taxon>Pseudomonadota</taxon>
        <taxon>Alphaproteobacteria</taxon>
        <taxon>Hyphomicrobiales</taxon>
        <taxon>Rhizobiaceae</taxon>
        <taxon>Ciceribacter</taxon>
    </lineage>
</organism>
<feature type="transmembrane region" description="Helical" evidence="4">
    <location>
        <begin position="12"/>
        <end position="32"/>
    </location>
</feature>
<keyword evidence="4" id="KW-1133">Transmembrane helix</keyword>